<dbReference type="GO" id="GO:0022008">
    <property type="term" value="P:neurogenesis"/>
    <property type="evidence" value="ECO:0007669"/>
    <property type="project" value="TreeGrafter"/>
</dbReference>
<dbReference type="KEGG" id="epa:110254436"/>
<dbReference type="EnsemblMetazoa" id="XM_021061419.2">
    <property type="protein sequence ID" value="XP_020917078.1"/>
    <property type="gene ID" value="LOC110254436"/>
</dbReference>
<dbReference type="FunFam" id="1.25.40.420:FF:000008">
    <property type="entry name" value="BTB/POZ domain-containing protein POB1"/>
    <property type="match status" value="1"/>
</dbReference>
<dbReference type="PROSITE" id="PS50097">
    <property type="entry name" value="BTB"/>
    <property type="match status" value="1"/>
</dbReference>
<dbReference type="PANTHER" id="PTHR45774">
    <property type="entry name" value="BTB/POZ DOMAIN-CONTAINING"/>
    <property type="match status" value="1"/>
</dbReference>
<dbReference type="SMART" id="SM00875">
    <property type="entry name" value="BACK"/>
    <property type="match status" value="1"/>
</dbReference>
<keyword evidence="4" id="KW-0833">Ubl conjugation pathway</keyword>
<feature type="domain" description="BTB" evidence="5">
    <location>
        <begin position="27"/>
        <end position="98"/>
    </location>
</feature>
<dbReference type="OrthoDB" id="5983864at2759"/>
<dbReference type="GeneID" id="110254436"/>
<dbReference type="OMA" id="CWEVIER"/>
<reference evidence="6" key="1">
    <citation type="submission" date="2022-11" db="UniProtKB">
        <authorList>
            <consortium name="EnsemblMetazoa"/>
        </authorList>
    </citation>
    <scope>IDENTIFICATION</scope>
</reference>
<proteinExistence type="predicted"/>
<dbReference type="PANTHER" id="PTHR45774:SF3">
    <property type="entry name" value="BTB (POZ) DOMAIN-CONTAINING 2B-RELATED"/>
    <property type="match status" value="1"/>
</dbReference>
<evidence type="ECO:0000256" key="1">
    <source>
        <dbReference type="ARBA" id="ARBA00004496"/>
    </source>
</evidence>
<comment type="pathway">
    <text evidence="2">Protein modification; protein ubiquitination.</text>
</comment>
<keyword evidence="3" id="KW-0963">Cytoplasm</keyword>
<dbReference type="RefSeq" id="XP_020917078.1">
    <property type="nucleotide sequence ID" value="XM_021061419.2"/>
</dbReference>
<evidence type="ECO:0000256" key="4">
    <source>
        <dbReference type="ARBA" id="ARBA00022786"/>
    </source>
</evidence>
<evidence type="ECO:0000313" key="6">
    <source>
        <dbReference type="EnsemblMetazoa" id="XP_020917078.1"/>
    </source>
</evidence>
<dbReference type="InterPro" id="IPR000210">
    <property type="entry name" value="BTB/POZ_dom"/>
</dbReference>
<dbReference type="GO" id="GO:0005829">
    <property type="term" value="C:cytosol"/>
    <property type="evidence" value="ECO:0007669"/>
    <property type="project" value="TreeGrafter"/>
</dbReference>
<evidence type="ECO:0000256" key="2">
    <source>
        <dbReference type="ARBA" id="ARBA00004906"/>
    </source>
</evidence>
<evidence type="ECO:0000313" key="7">
    <source>
        <dbReference type="Proteomes" id="UP000887567"/>
    </source>
</evidence>
<organism evidence="6 7">
    <name type="scientific">Exaiptasia diaphana</name>
    <name type="common">Tropical sea anemone</name>
    <name type="synonym">Aiptasia pulchella</name>
    <dbReference type="NCBI Taxonomy" id="2652724"/>
    <lineage>
        <taxon>Eukaryota</taxon>
        <taxon>Metazoa</taxon>
        <taxon>Cnidaria</taxon>
        <taxon>Anthozoa</taxon>
        <taxon>Hexacorallia</taxon>
        <taxon>Actiniaria</taxon>
        <taxon>Aiptasiidae</taxon>
        <taxon>Exaiptasia</taxon>
    </lineage>
</organism>
<dbReference type="Gene3D" id="1.25.40.420">
    <property type="match status" value="1"/>
</dbReference>
<dbReference type="Pfam" id="PF08005">
    <property type="entry name" value="PHR"/>
    <property type="match status" value="1"/>
</dbReference>
<dbReference type="Pfam" id="PF00651">
    <property type="entry name" value="BTB"/>
    <property type="match status" value="1"/>
</dbReference>
<protein>
    <recommendedName>
        <fullName evidence="5">BTB domain-containing protein</fullName>
    </recommendedName>
</protein>
<keyword evidence="7" id="KW-1185">Reference proteome</keyword>
<dbReference type="InterPro" id="IPR038648">
    <property type="entry name" value="PHR_sf"/>
</dbReference>
<dbReference type="Gene3D" id="3.30.710.10">
    <property type="entry name" value="Potassium Channel Kv1.1, Chain A"/>
    <property type="match status" value="1"/>
</dbReference>
<dbReference type="Proteomes" id="UP000887567">
    <property type="component" value="Unplaced"/>
</dbReference>
<dbReference type="AlphaFoldDB" id="A0A913Y9Z1"/>
<evidence type="ECO:0000259" key="5">
    <source>
        <dbReference type="PROSITE" id="PS50097"/>
    </source>
</evidence>
<dbReference type="InterPro" id="IPR012983">
    <property type="entry name" value="PHR"/>
</dbReference>
<name>A0A913Y9Z1_EXADI</name>
<dbReference type="Gene3D" id="2.60.120.820">
    <property type="entry name" value="PHR domain"/>
    <property type="match status" value="1"/>
</dbReference>
<comment type="subcellular location">
    <subcellularLocation>
        <location evidence="1">Cytoplasm</location>
    </subcellularLocation>
</comment>
<evidence type="ECO:0000256" key="3">
    <source>
        <dbReference type="ARBA" id="ARBA00022490"/>
    </source>
</evidence>
<accession>A0A913Y9Z1</accession>
<dbReference type="SMART" id="SM00225">
    <property type="entry name" value="BTB"/>
    <property type="match status" value="1"/>
</dbReference>
<dbReference type="SUPFAM" id="SSF54695">
    <property type="entry name" value="POZ domain"/>
    <property type="match status" value="1"/>
</dbReference>
<dbReference type="Pfam" id="PF07707">
    <property type="entry name" value="BACK"/>
    <property type="match status" value="1"/>
</dbReference>
<sequence>MESSNWQTQFSTLRERSKYAFDNSLFCDVEFSVTDGDGNKVTIPSNKYVLATTSLVFGAMFYGHLAENKPTIDLPDCTKEGLREMLRYAHCEEANITGSNVMELLYLAKKYMMPFLEKKCKEYLETEVGPEDVFIVLPQVQKMGDENLQEHLWEIVDNQTDRAISSESFLDVSKELLCQVLKRDTLSASEVHLFEAVDKWASKQIDKRELVCEGEEKRAILGEDLIRLIRFPLMSQKEFVETVLPLKVLNMDEVTEVLQIFADINPAANIFNKRRRQFNPVVVISRFRNFTRGQWDYNGTPDVIHFTVNKNVNLVGVRLFGSEGSNYDVAMKIYEYN</sequence>
<dbReference type="InterPro" id="IPR011333">
    <property type="entry name" value="SKP1/BTB/POZ_sf"/>
</dbReference>
<dbReference type="InterPro" id="IPR011705">
    <property type="entry name" value="BACK"/>
</dbReference>